<dbReference type="Proteomes" id="UP000663828">
    <property type="component" value="Unassembled WGS sequence"/>
</dbReference>
<feature type="non-terminal residue" evidence="2">
    <location>
        <position position="37"/>
    </location>
</feature>
<organism evidence="2 3">
    <name type="scientific">Adineta ricciae</name>
    <name type="common">Rotifer</name>
    <dbReference type="NCBI Taxonomy" id="249248"/>
    <lineage>
        <taxon>Eukaryota</taxon>
        <taxon>Metazoa</taxon>
        <taxon>Spiralia</taxon>
        <taxon>Gnathifera</taxon>
        <taxon>Rotifera</taxon>
        <taxon>Eurotatoria</taxon>
        <taxon>Bdelloidea</taxon>
        <taxon>Adinetida</taxon>
        <taxon>Adinetidae</taxon>
        <taxon>Adineta</taxon>
    </lineage>
</organism>
<evidence type="ECO:0000313" key="3">
    <source>
        <dbReference type="Proteomes" id="UP000663828"/>
    </source>
</evidence>
<reference evidence="2" key="1">
    <citation type="submission" date="2021-02" db="EMBL/GenBank/DDBJ databases">
        <authorList>
            <person name="Nowell W R."/>
        </authorList>
    </citation>
    <scope>NUCLEOTIDE SEQUENCE</scope>
</reference>
<dbReference type="AlphaFoldDB" id="A0A816B752"/>
<evidence type="ECO:0000313" key="2">
    <source>
        <dbReference type="EMBL" id="CAF1604572.1"/>
    </source>
</evidence>
<keyword evidence="3" id="KW-1185">Reference proteome</keyword>
<protein>
    <submittedName>
        <fullName evidence="2">Uncharacterized protein</fullName>
    </submittedName>
</protein>
<dbReference type="EMBL" id="CAJNOR010006839">
    <property type="protein sequence ID" value="CAF1604572.1"/>
    <property type="molecule type" value="Genomic_DNA"/>
</dbReference>
<feature type="chain" id="PRO_5032977679" evidence="1">
    <location>
        <begin position="23"/>
        <end position="37"/>
    </location>
</feature>
<sequence>MQISTIITFAVVLLAVICYSSANPTFEEELNIIDPAT</sequence>
<accession>A0A816B752</accession>
<feature type="signal peptide" evidence="1">
    <location>
        <begin position="1"/>
        <end position="22"/>
    </location>
</feature>
<comment type="caution">
    <text evidence="2">The sequence shown here is derived from an EMBL/GenBank/DDBJ whole genome shotgun (WGS) entry which is preliminary data.</text>
</comment>
<name>A0A816B752_ADIRI</name>
<gene>
    <name evidence="2" type="ORF">XAT740_LOCUS48124</name>
</gene>
<keyword evidence="1" id="KW-0732">Signal</keyword>
<proteinExistence type="predicted"/>
<evidence type="ECO:0000256" key="1">
    <source>
        <dbReference type="SAM" id="SignalP"/>
    </source>
</evidence>